<dbReference type="Pfam" id="PF10987">
    <property type="entry name" value="DUF2806"/>
    <property type="match status" value="1"/>
</dbReference>
<feature type="region of interest" description="Disordered" evidence="1">
    <location>
        <begin position="1"/>
        <end position="29"/>
    </location>
</feature>
<dbReference type="NCBIfam" id="TIGR03899">
    <property type="entry name" value="TIGR03899 family protein"/>
    <property type="match status" value="1"/>
</dbReference>
<accession>A0A1W6UH46</accession>
<sequence length="301" mass="33804">MAEPTKQPVVIEHQSNAQKNTQQEKKQGYIKDSASKVKTIAQIHGLDALLQTDPPAKSALERAQLREQRRQEQRQKNLEQILKLAHSSCRDETAGEPDQDWLYRFFEMAQDIHNSAMQKLWAQVMKREVTNPGSTSMKALKVLKDMSPKEAQTLQRAASLACSFGGDHSRKLLIGYKAQGGIFSFGKRDIANSLNMGSFQLPYSSLLLLIELGLLHSTELESGEIGIETPLILTYQGKNLSLNVNSKGVRLLYYRFTPTGNELCTLLGNKPHADYYDQMLALLNHRFSVHSDAKSTVHHTV</sequence>
<evidence type="ECO:0008006" key="3">
    <source>
        <dbReference type="Google" id="ProtNLM"/>
    </source>
</evidence>
<name>A0A1W6UH46_VIBAL</name>
<gene>
    <name evidence="2" type="ORF">K05K4_03020</name>
</gene>
<dbReference type="RefSeq" id="WP_006742971.1">
    <property type="nucleotide sequence ID" value="NZ_CP017889.1"/>
</dbReference>
<dbReference type="InterPro" id="IPR021254">
    <property type="entry name" value="DUF2806"/>
</dbReference>
<organism evidence="2">
    <name type="scientific">Vibrio alginolyticus</name>
    <dbReference type="NCBI Taxonomy" id="663"/>
    <lineage>
        <taxon>Bacteria</taxon>
        <taxon>Pseudomonadati</taxon>
        <taxon>Pseudomonadota</taxon>
        <taxon>Gammaproteobacteria</taxon>
        <taxon>Vibrionales</taxon>
        <taxon>Vibrionaceae</taxon>
        <taxon>Vibrio</taxon>
    </lineage>
</organism>
<reference evidence="2" key="1">
    <citation type="submission" date="2016-10" db="EMBL/GenBank/DDBJ databases">
        <title>The High Quality Genome of Vibrio alginolyticus K01M1.</title>
        <authorList>
            <person name="Wendling C."/>
            <person name="Chibani C.M."/>
            <person name="Hertel R."/>
            <person name="Sproer C."/>
            <person name="Bunk B."/>
            <person name="Overmann J."/>
            <person name="Roth O."/>
            <person name="Liesegang H."/>
        </authorList>
    </citation>
    <scope>NUCLEOTIDE SEQUENCE</scope>
    <source>
        <strain evidence="2">K05K4</strain>
    </source>
</reference>
<dbReference type="AlphaFoldDB" id="A0A1W6UH46"/>
<dbReference type="EMBL" id="CP017902">
    <property type="protein sequence ID" value="ARP17198.1"/>
    <property type="molecule type" value="Genomic_DNA"/>
</dbReference>
<dbReference type="GeneID" id="45025877"/>
<proteinExistence type="predicted"/>
<evidence type="ECO:0000313" key="2">
    <source>
        <dbReference type="EMBL" id="ARP17198.1"/>
    </source>
</evidence>
<evidence type="ECO:0000256" key="1">
    <source>
        <dbReference type="SAM" id="MobiDB-lite"/>
    </source>
</evidence>
<protein>
    <recommendedName>
        <fullName evidence="3">TIGR03899 family protein</fullName>
    </recommendedName>
</protein>